<dbReference type="PROSITE" id="PS50290">
    <property type="entry name" value="PI3_4_KINASE_3"/>
    <property type="match status" value="1"/>
</dbReference>
<dbReference type="Gene3D" id="1.10.1070.11">
    <property type="entry name" value="Phosphatidylinositol 3-/4-kinase, catalytic domain"/>
    <property type="match status" value="1"/>
</dbReference>
<proteinExistence type="inferred from homology"/>
<dbReference type="InterPro" id="IPR002420">
    <property type="entry name" value="PI3K-type_C2_dom"/>
</dbReference>
<dbReference type="PROSITE" id="PS00915">
    <property type="entry name" value="PI3_4_KINASE_1"/>
    <property type="match status" value="1"/>
</dbReference>
<comment type="catalytic activity">
    <reaction evidence="1">
        <text>a 1,2-diacyl-sn-glycero-3-phospho-(1D-myo-inositol) + ATP = a 1,2-diacyl-sn-glycero-3-phospho-(1D-myo-inositol-3-phosphate) + ADP + H(+)</text>
        <dbReference type="Rhea" id="RHEA:12709"/>
        <dbReference type="ChEBI" id="CHEBI:15378"/>
        <dbReference type="ChEBI" id="CHEBI:30616"/>
        <dbReference type="ChEBI" id="CHEBI:57880"/>
        <dbReference type="ChEBI" id="CHEBI:58088"/>
        <dbReference type="ChEBI" id="CHEBI:456216"/>
        <dbReference type="EC" id="2.7.1.137"/>
    </reaction>
</comment>
<evidence type="ECO:0000256" key="8">
    <source>
        <dbReference type="SAM" id="MobiDB-lite"/>
    </source>
</evidence>
<evidence type="ECO:0000256" key="5">
    <source>
        <dbReference type="ARBA" id="ARBA00022777"/>
    </source>
</evidence>
<dbReference type="eggNOG" id="KOG0904">
    <property type="taxonomic scope" value="Eukaryota"/>
</dbReference>
<dbReference type="GO" id="GO:0005942">
    <property type="term" value="C:phosphatidylinositol 3-kinase complex"/>
    <property type="evidence" value="ECO:0007669"/>
    <property type="project" value="TreeGrafter"/>
</dbReference>
<dbReference type="FunFam" id="1.10.1070.11:FF:000001">
    <property type="entry name" value="Phosphatidylinositol 4,5-bisphosphate 3-kinase catalytic subunit"/>
    <property type="match status" value="1"/>
</dbReference>
<dbReference type="GO" id="GO:0016477">
    <property type="term" value="P:cell migration"/>
    <property type="evidence" value="ECO:0007669"/>
    <property type="project" value="TreeGrafter"/>
</dbReference>
<dbReference type="SUPFAM" id="SSF54236">
    <property type="entry name" value="Ubiquitin-like"/>
    <property type="match status" value="1"/>
</dbReference>
<organism evidence="14">
    <name type="scientific">Aphanomyces invadans</name>
    <dbReference type="NCBI Taxonomy" id="157072"/>
    <lineage>
        <taxon>Eukaryota</taxon>
        <taxon>Sar</taxon>
        <taxon>Stramenopiles</taxon>
        <taxon>Oomycota</taxon>
        <taxon>Saprolegniomycetes</taxon>
        <taxon>Saprolegniales</taxon>
        <taxon>Verrucalvaceae</taxon>
        <taxon>Aphanomyces</taxon>
    </lineage>
</organism>
<dbReference type="CDD" id="cd00864">
    <property type="entry name" value="PI3Ka"/>
    <property type="match status" value="1"/>
</dbReference>
<dbReference type="GeneID" id="20089218"/>
<dbReference type="Pfam" id="PF00613">
    <property type="entry name" value="PI3Ka"/>
    <property type="match status" value="1"/>
</dbReference>
<feature type="domain" description="C2 PI3K-type" evidence="13">
    <location>
        <begin position="500"/>
        <end position="673"/>
    </location>
</feature>
<dbReference type="FunFam" id="3.30.1010.10:FF:000008">
    <property type="entry name" value="Phosphatidylinositol 4,5-bisphosphate 3-kinase catalytic subunit gamma"/>
    <property type="match status" value="1"/>
</dbReference>
<dbReference type="InterPro" id="IPR018936">
    <property type="entry name" value="PI3/4_kinase_CS"/>
</dbReference>
<dbReference type="InterPro" id="IPR035892">
    <property type="entry name" value="C2_domain_sf"/>
</dbReference>
<dbReference type="InterPro" id="IPR001263">
    <property type="entry name" value="PI3K_accessory_dom"/>
</dbReference>
<dbReference type="Gene3D" id="2.60.40.150">
    <property type="entry name" value="C2 domain"/>
    <property type="match status" value="1"/>
</dbReference>
<dbReference type="GO" id="GO:0043491">
    <property type="term" value="P:phosphatidylinositol 3-kinase/protein kinase B signal transduction"/>
    <property type="evidence" value="ECO:0007669"/>
    <property type="project" value="TreeGrafter"/>
</dbReference>
<dbReference type="SMART" id="SM00233">
    <property type="entry name" value="PH"/>
    <property type="match status" value="2"/>
</dbReference>
<evidence type="ECO:0000256" key="2">
    <source>
        <dbReference type="ARBA" id="ARBA00012073"/>
    </source>
</evidence>
<evidence type="ECO:0000259" key="10">
    <source>
        <dbReference type="PROSITE" id="PS50290"/>
    </source>
</evidence>
<evidence type="ECO:0000256" key="7">
    <source>
        <dbReference type="PROSITE-ProRule" id="PRU00880"/>
    </source>
</evidence>
<dbReference type="Gene3D" id="3.30.1010.10">
    <property type="entry name" value="Phosphatidylinositol 3-kinase Catalytic Subunit, Chain A, domain 4"/>
    <property type="match status" value="1"/>
</dbReference>
<dbReference type="SMART" id="SM00146">
    <property type="entry name" value="PI3Kc"/>
    <property type="match status" value="1"/>
</dbReference>
<evidence type="ECO:0000256" key="3">
    <source>
        <dbReference type="ARBA" id="ARBA00022679"/>
    </source>
</evidence>
<protein>
    <recommendedName>
        <fullName evidence="2">phosphatidylinositol 3-kinase</fullName>
        <ecNumber evidence="2">2.7.1.137</ecNumber>
    </recommendedName>
</protein>
<dbReference type="InterPro" id="IPR029071">
    <property type="entry name" value="Ubiquitin-like_domsf"/>
</dbReference>
<dbReference type="GO" id="GO:0005737">
    <property type="term" value="C:cytoplasm"/>
    <property type="evidence" value="ECO:0007669"/>
    <property type="project" value="TreeGrafter"/>
</dbReference>
<dbReference type="PROSITE" id="PS51545">
    <property type="entry name" value="PIK_HELICAL"/>
    <property type="match status" value="1"/>
</dbReference>
<dbReference type="PANTHER" id="PTHR10048">
    <property type="entry name" value="PHOSPHATIDYLINOSITOL KINASE"/>
    <property type="match status" value="1"/>
</dbReference>
<dbReference type="RefSeq" id="XP_008877371.1">
    <property type="nucleotide sequence ID" value="XM_008879149.1"/>
</dbReference>
<accession>A0A024TJD1</accession>
<dbReference type="EC" id="2.7.1.137" evidence="2"/>
<dbReference type="GO" id="GO:0016303">
    <property type="term" value="F:1-phosphatidylinositol-3-kinase activity"/>
    <property type="evidence" value="ECO:0007669"/>
    <property type="project" value="UniProtKB-EC"/>
</dbReference>
<dbReference type="Gene3D" id="2.30.29.30">
    <property type="entry name" value="Pleckstrin-homology domain (PH domain)/Phosphotyrosine-binding domain (PTB)"/>
    <property type="match status" value="2"/>
</dbReference>
<dbReference type="InterPro" id="IPR042236">
    <property type="entry name" value="PI3K_accessory_sf"/>
</dbReference>
<gene>
    <name evidence="14" type="ORF">H310_12168</name>
</gene>
<feature type="compositionally biased region" description="Low complexity" evidence="8">
    <location>
        <begin position="49"/>
        <end position="62"/>
    </location>
</feature>
<dbReference type="GO" id="GO:0005524">
    <property type="term" value="F:ATP binding"/>
    <property type="evidence" value="ECO:0007669"/>
    <property type="project" value="UniProtKB-KW"/>
</dbReference>
<dbReference type="GO" id="GO:0048015">
    <property type="term" value="P:phosphatidylinositol-mediated signaling"/>
    <property type="evidence" value="ECO:0007669"/>
    <property type="project" value="TreeGrafter"/>
</dbReference>
<dbReference type="GO" id="GO:0032060">
    <property type="term" value="P:bleb assembly"/>
    <property type="evidence" value="ECO:0007669"/>
    <property type="project" value="UniProtKB-ARBA"/>
</dbReference>
<name>A0A024TJD1_9STRA</name>
<feature type="region of interest" description="Disordered" evidence="8">
    <location>
        <begin position="695"/>
        <end position="716"/>
    </location>
</feature>
<feature type="domain" description="PI3K/PI4K catalytic" evidence="10">
    <location>
        <begin position="1081"/>
        <end position="1361"/>
    </location>
</feature>
<dbReference type="Pfam" id="PF00454">
    <property type="entry name" value="PI3_PI4_kinase"/>
    <property type="match status" value="1"/>
</dbReference>
<feature type="domain" description="PH" evidence="9">
    <location>
        <begin position="716"/>
        <end position="832"/>
    </location>
</feature>
<keyword evidence="5" id="KW-0418">Kinase</keyword>
<evidence type="ECO:0000313" key="14">
    <source>
        <dbReference type="EMBL" id="ETV94168.1"/>
    </source>
</evidence>
<evidence type="ECO:0000259" key="9">
    <source>
        <dbReference type="PROSITE" id="PS50003"/>
    </source>
</evidence>
<dbReference type="Gene3D" id="1.25.40.70">
    <property type="entry name" value="Phosphatidylinositol 3-kinase, accessory domain (PIK)"/>
    <property type="match status" value="1"/>
</dbReference>
<dbReference type="VEuPathDB" id="FungiDB:H310_12168"/>
<evidence type="ECO:0000256" key="4">
    <source>
        <dbReference type="ARBA" id="ARBA00022741"/>
    </source>
</evidence>
<dbReference type="Pfam" id="PF00794">
    <property type="entry name" value="PI3K_rbd"/>
    <property type="match status" value="1"/>
</dbReference>
<evidence type="ECO:0000259" key="13">
    <source>
        <dbReference type="PROSITE" id="PS51547"/>
    </source>
</evidence>
<dbReference type="InterPro" id="IPR000403">
    <property type="entry name" value="PI3/4_kinase_cat_dom"/>
</dbReference>
<dbReference type="InterPro" id="IPR011993">
    <property type="entry name" value="PH-like_dom_sf"/>
</dbReference>
<dbReference type="EMBL" id="KI913987">
    <property type="protein sequence ID" value="ETV94168.1"/>
    <property type="molecule type" value="Genomic_DNA"/>
</dbReference>
<sequence length="1374" mass="153060">MVVGVTAVVNLMISIPGHDQHTMAARRGSFLSTTFSRGSSFTLPPPAPTLCSNPSTSPSSTTGDAAGDSFGLPIPSFHELNPYAHYGTHAPSPLKDNGKPHSVSRWQPVPGLIHSKESLALRQAIGDILTTVHAHVTPATLEIRATTPEYRLESDDWIGHAGTSSTGDKNTVKAVARLPMELLEVEESSASSESAPACSVSGWLKKRGETNKAMKRRYMELEDRALCYYKRKPEKQGTALPVDQKAAVMKGKIDLDSVSSIQPTVIKGTSVTWGIDLVTTNRTWTLQAESEADFHMWVKCLCHSVPFHSVNVVFRRMLQLAEVSASGPNEVRMVLFPFHTVKDTVDHVFQCYQNMLDATPLRQYDPCEYVLKFTGFRDFMLDPNQPLGKYQHVAECFLTRKTLCLTLVHKSYIDDALRQSQVGAPLFPATEFLNSVHPAHGTSMAITTLGADWKCPRLAMASPRSANNTTGASRGTVVVASGQVAVVPAVRMHVHRVVNIPRFTCALKRSAHDAGTVERRPLTCQNVVVRVELYDGGQLLEVVGETSEVPLCAMPAGTDAMFAQWGRISTESQNAAGPVWLESQLRLCDAPRSTRVVLSLCGGGGSKQQDGVILTTGYNLFDVDCVYSQGEQYIQLWDNLHHARHGPVPHVVVPERPFVHLELQSNDAAIVFDWHAQLQLPPSPPRPVVVQTAFTEPTSSVPSPPRPTRVTRRADSVTKEGWLKKTGKFHSLTNWQPRWCVLSQGNGALYYGDGPATRHKGAIHLAQGATVTAADELNETYTTFAVSKGTRKEHRTWVFKVKSNESSREYVLCAATRQERDEWMLAIKVVANGTNMESVADLRQLLLRDPLFQLSEYQQSLLWRQRMLFVDSFEALRHVLGCVNWHNAAEVADMLALLPQWAKPQHPAAYLSLLDMQFSHEGVRLFAVQKLSAMADSTFRCFLPQLVQALKYENHHVSHLAKLLIQRAIENPNQIGFDLFWAMKVESYNDQFKERYGLLLNAYVDVCSRKMRGILELQDKLFSEKGEFEQICQHVKTLAHAGTPKDEMVAALRERLTALNATLPTSYQLPLDPRVEVGKIVVQKCKIMSSAKLPLWLEFENAEEGGDPVVIIFKAGDDVRQDCLTLQLIALMDEMWREEGKDLAMEPYKCVSTGPMTGMLQVVLHAVTTAAVHRRGGALGGIFGAFNDVSFSDWIAANNGDPRSYRMAVDLFLRSCAGYCVATYVLGIGDRHNDNIMITKQGRYFHIDFGHFLGFMKYQYGIKREQTPFVFTPEMAYVFGGVGTDDFKRFQRTCGDAFNVVRRNLHLLVSLLLLMIPADMPELRTRHDISYIVEVSVMERTDEDASAGFAALIVECMNNTFKRIDNTLHIIKHR</sequence>
<dbReference type="InterPro" id="IPR036940">
    <property type="entry name" value="PI3/4_kinase_cat_sf"/>
</dbReference>
<feature type="region of interest" description="Disordered" evidence="8">
    <location>
        <begin position="42"/>
        <end position="71"/>
    </location>
</feature>
<dbReference type="GO" id="GO:0050920">
    <property type="term" value="P:regulation of chemotaxis"/>
    <property type="evidence" value="ECO:0007669"/>
    <property type="project" value="UniProtKB-ARBA"/>
</dbReference>
<dbReference type="SUPFAM" id="SSF50729">
    <property type="entry name" value="PH domain-like"/>
    <property type="match status" value="2"/>
</dbReference>
<feature type="domain" description="PH" evidence="9">
    <location>
        <begin position="197"/>
        <end position="306"/>
    </location>
</feature>
<dbReference type="Pfam" id="PF00169">
    <property type="entry name" value="PH"/>
    <property type="match status" value="2"/>
</dbReference>
<dbReference type="STRING" id="157072.A0A024TJD1"/>
<evidence type="ECO:0000256" key="6">
    <source>
        <dbReference type="ARBA" id="ARBA00022840"/>
    </source>
</evidence>
<reference evidence="14" key="1">
    <citation type="submission" date="2013-12" db="EMBL/GenBank/DDBJ databases">
        <title>The Genome Sequence of Aphanomyces invadans NJM9701.</title>
        <authorList>
            <consortium name="The Broad Institute Genomics Platform"/>
            <person name="Russ C."/>
            <person name="Tyler B."/>
            <person name="van West P."/>
            <person name="Dieguez-Uribeondo J."/>
            <person name="Young S.K."/>
            <person name="Zeng Q."/>
            <person name="Gargeya S."/>
            <person name="Fitzgerald M."/>
            <person name="Abouelleil A."/>
            <person name="Alvarado L."/>
            <person name="Chapman S.B."/>
            <person name="Gainer-Dewar J."/>
            <person name="Goldberg J."/>
            <person name="Griggs A."/>
            <person name="Gujja S."/>
            <person name="Hansen M."/>
            <person name="Howarth C."/>
            <person name="Imamovic A."/>
            <person name="Ireland A."/>
            <person name="Larimer J."/>
            <person name="McCowan C."/>
            <person name="Murphy C."/>
            <person name="Pearson M."/>
            <person name="Poon T.W."/>
            <person name="Priest M."/>
            <person name="Roberts A."/>
            <person name="Saif S."/>
            <person name="Shea T."/>
            <person name="Sykes S."/>
            <person name="Wortman J."/>
            <person name="Nusbaum C."/>
            <person name="Birren B."/>
        </authorList>
    </citation>
    <scope>NUCLEOTIDE SEQUENCE [LARGE SCALE GENOMIC DNA]</scope>
    <source>
        <strain evidence="14">NJM9701</strain>
    </source>
</reference>
<dbReference type="SUPFAM" id="SSF48371">
    <property type="entry name" value="ARM repeat"/>
    <property type="match status" value="1"/>
</dbReference>
<keyword evidence="4" id="KW-0547">Nucleotide-binding</keyword>
<dbReference type="Gene3D" id="3.10.20.90">
    <property type="entry name" value="Phosphatidylinositol 3-kinase Catalytic Subunit, Chain A, domain 1"/>
    <property type="match status" value="1"/>
</dbReference>
<feature type="domain" description="PI3K-RBD" evidence="12">
    <location>
        <begin position="311"/>
        <end position="409"/>
    </location>
</feature>
<keyword evidence="3" id="KW-0808">Transferase</keyword>
<dbReference type="InterPro" id="IPR015433">
    <property type="entry name" value="PI3/4_kinase"/>
</dbReference>
<dbReference type="OrthoDB" id="67688at2759"/>
<dbReference type="InterPro" id="IPR035448">
    <property type="entry name" value="PI3Kc"/>
</dbReference>
<dbReference type="PROSITE" id="PS00916">
    <property type="entry name" value="PI3_4_KINASE_2"/>
    <property type="match status" value="1"/>
</dbReference>
<evidence type="ECO:0000259" key="11">
    <source>
        <dbReference type="PROSITE" id="PS51545"/>
    </source>
</evidence>
<dbReference type="InterPro" id="IPR000341">
    <property type="entry name" value="PI3K_Ras-bd_dom"/>
</dbReference>
<dbReference type="SUPFAM" id="SSF49562">
    <property type="entry name" value="C2 domain (Calcium/lipid-binding domain, CaLB)"/>
    <property type="match status" value="1"/>
</dbReference>
<dbReference type="SMART" id="SM00145">
    <property type="entry name" value="PI3Ka"/>
    <property type="match status" value="1"/>
</dbReference>
<dbReference type="PANTHER" id="PTHR10048:SF14">
    <property type="entry name" value="LD28067P"/>
    <property type="match status" value="1"/>
</dbReference>
<dbReference type="CDD" id="cd00891">
    <property type="entry name" value="PI3Kc"/>
    <property type="match status" value="1"/>
</dbReference>
<dbReference type="GO" id="GO:0035005">
    <property type="term" value="F:1-phosphatidylinositol-4-phosphate 3-kinase activity"/>
    <property type="evidence" value="ECO:0007669"/>
    <property type="project" value="TreeGrafter"/>
</dbReference>
<keyword evidence="6" id="KW-0067">ATP-binding</keyword>
<dbReference type="InterPro" id="IPR001849">
    <property type="entry name" value="PH_domain"/>
</dbReference>
<comment type="similarity">
    <text evidence="7">Belongs to the PI3/PI4-kinase family.</text>
</comment>
<dbReference type="PROSITE" id="PS51547">
    <property type="entry name" value="C2_PI3K"/>
    <property type="match status" value="1"/>
</dbReference>
<dbReference type="InterPro" id="IPR011009">
    <property type="entry name" value="Kinase-like_dom_sf"/>
</dbReference>
<feature type="domain" description="PIK helical" evidence="11">
    <location>
        <begin position="828"/>
        <end position="1006"/>
    </location>
</feature>
<dbReference type="InterPro" id="IPR016024">
    <property type="entry name" value="ARM-type_fold"/>
</dbReference>
<dbReference type="GO" id="GO:0005886">
    <property type="term" value="C:plasma membrane"/>
    <property type="evidence" value="ECO:0007669"/>
    <property type="project" value="TreeGrafter"/>
</dbReference>
<dbReference type="SUPFAM" id="SSF56112">
    <property type="entry name" value="Protein kinase-like (PK-like)"/>
    <property type="match status" value="1"/>
</dbReference>
<evidence type="ECO:0000259" key="12">
    <source>
        <dbReference type="PROSITE" id="PS51546"/>
    </source>
</evidence>
<dbReference type="PROSITE" id="PS51546">
    <property type="entry name" value="PI3K_RBD"/>
    <property type="match status" value="1"/>
</dbReference>
<evidence type="ECO:0000256" key="1">
    <source>
        <dbReference type="ARBA" id="ARBA00001498"/>
    </source>
</evidence>
<dbReference type="PROSITE" id="PS50003">
    <property type="entry name" value="PH_DOMAIN"/>
    <property type="match status" value="2"/>
</dbReference>